<gene>
    <name evidence="1" type="ORF">M153_13100016638</name>
</gene>
<organism evidence="1 2">
    <name type="scientific">Pseudoloma neurophilia</name>
    <dbReference type="NCBI Taxonomy" id="146866"/>
    <lineage>
        <taxon>Eukaryota</taxon>
        <taxon>Fungi</taxon>
        <taxon>Fungi incertae sedis</taxon>
        <taxon>Microsporidia</taxon>
        <taxon>Pseudoloma</taxon>
    </lineage>
</organism>
<dbReference type="VEuPathDB" id="MicrosporidiaDB:M153_13100016638"/>
<protein>
    <submittedName>
        <fullName evidence="1">Uncharacterized protein</fullName>
    </submittedName>
</protein>
<comment type="caution">
    <text evidence="1">The sequence shown here is derived from an EMBL/GenBank/DDBJ whole genome shotgun (WGS) entry which is preliminary data.</text>
</comment>
<dbReference type="EMBL" id="LGUB01000027">
    <property type="protein sequence ID" value="KRH94826.1"/>
    <property type="molecule type" value="Genomic_DNA"/>
</dbReference>
<sequence length="41" mass="4696">MNHTSKRKLLQVTTDNSPSILYDKHFLSLAIKPGHCNIIFI</sequence>
<accession>A0A0R0M083</accession>
<dbReference type="Proteomes" id="UP000051530">
    <property type="component" value="Unassembled WGS sequence"/>
</dbReference>
<evidence type="ECO:0000313" key="1">
    <source>
        <dbReference type="EMBL" id="KRH94826.1"/>
    </source>
</evidence>
<evidence type="ECO:0000313" key="2">
    <source>
        <dbReference type="Proteomes" id="UP000051530"/>
    </source>
</evidence>
<keyword evidence="2" id="KW-1185">Reference proteome</keyword>
<reference evidence="1 2" key="1">
    <citation type="submission" date="2015-07" db="EMBL/GenBank/DDBJ databases">
        <title>The genome of Pseudoloma neurophilia, a relevant intracellular parasite of the zebrafish.</title>
        <authorList>
            <person name="Ndikumana S."/>
            <person name="Pelin A."/>
            <person name="Sanders J."/>
            <person name="Corradi N."/>
        </authorList>
    </citation>
    <scope>NUCLEOTIDE SEQUENCE [LARGE SCALE GENOMIC DNA]</scope>
    <source>
        <strain evidence="1 2">MK1</strain>
    </source>
</reference>
<dbReference type="AlphaFoldDB" id="A0A0R0M083"/>
<proteinExistence type="predicted"/>
<name>A0A0R0M083_9MICR</name>